<name>A0A9P8SNF2_9HYPO</name>
<dbReference type="EMBL" id="JAIZPD010000002">
    <property type="protein sequence ID" value="KAH0967116.1"/>
    <property type="molecule type" value="Genomic_DNA"/>
</dbReference>
<dbReference type="GO" id="GO:0006508">
    <property type="term" value="P:proteolysis"/>
    <property type="evidence" value="ECO:0007669"/>
    <property type="project" value="UniProtKB-KW"/>
</dbReference>
<dbReference type="AlphaFoldDB" id="A0A9P8SNF2"/>
<keyword evidence="4 5" id="KW-0720">Serine protease</keyword>
<dbReference type="CDD" id="cd00306">
    <property type="entry name" value="Peptidases_S8_S53"/>
    <property type="match status" value="1"/>
</dbReference>
<dbReference type="SUPFAM" id="SSF52743">
    <property type="entry name" value="Subtilisin-like"/>
    <property type="match status" value="1"/>
</dbReference>
<reference evidence="8" key="1">
    <citation type="submission" date="2021-09" db="EMBL/GenBank/DDBJ databases">
        <title>A high-quality genome of the endoparasitic fungus Hirsutella rhossiliensis with a comparison of Hirsutella genomes reveals transposable elements contributing to genome size variation.</title>
        <authorList>
            <person name="Lin R."/>
            <person name="Jiao Y."/>
            <person name="Sun X."/>
            <person name="Ling J."/>
            <person name="Xie B."/>
            <person name="Cheng X."/>
        </authorList>
    </citation>
    <scope>NUCLEOTIDE SEQUENCE</scope>
    <source>
        <strain evidence="8">HR02</strain>
    </source>
</reference>
<dbReference type="Gene3D" id="3.40.50.200">
    <property type="entry name" value="Peptidase S8/S53 domain"/>
    <property type="match status" value="1"/>
</dbReference>
<dbReference type="PANTHER" id="PTHR43806:SF11">
    <property type="entry name" value="CEREVISIN-RELATED"/>
    <property type="match status" value="1"/>
</dbReference>
<feature type="active site" description="Charge relay system" evidence="5">
    <location>
        <position position="166"/>
    </location>
</feature>
<evidence type="ECO:0000256" key="6">
    <source>
        <dbReference type="SAM" id="MobiDB-lite"/>
    </source>
</evidence>
<evidence type="ECO:0000256" key="1">
    <source>
        <dbReference type="ARBA" id="ARBA00011073"/>
    </source>
</evidence>
<dbReference type="Proteomes" id="UP000824596">
    <property type="component" value="Unassembled WGS sequence"/>
</dbReference>
<feature type="region of interest" description="Disordered" evidence="6">
    <location>
        <begin position="56"/>
        <end position="95"/>
    </location>
</feature>
<feature type="active site" description="Charge relay system" evidence="5">
    <location>
        <position position="133"/>
    </location>
</feature>
<protein>
    <submittedName>
        <fullName evidence="8">Subtilase family domain-containing protein</fullName>
    </submittedName>
</protein>
<dbReference type="GeneID" id="68351654"/>
<comment type="caution">
    <text evidence="8">The sequence shown here is derived from an EMBL/GenBank/DDBJ whole genome shotgun (WGS) entry which is preliminary data.</text>
</comment>
<gene>
    <name evidence="8" type="ORF">HRG_02525</name>
</gene>
<dbReference type="PROSITE" id="PS51892">
    <property type="entry name" value="SUBTILASE"/>
    <property type="match status" value="1"/>
</dbReference>
<dbReference type="InterPro" id="IPR050131">
    <property type="entry name" value="Peptidase_S8_subtilisin-like"/>
</dbReference>
<dbReference type="RefSeq" id="XP_044724629.1">
    <property type="nucleotide sequence ID" value="XM_044860996.1"/>
</dbReference>
<dbReference type="OrthoDB" id="4928262at2759"/>
<dbReference type="GO" id="GO:0004252">
    <property type="term" value="F:serine-type endopeptidase activity"/>
    <property type="evidence" value="ECO:0007669"/>
    <property type="project" value="UniProtKB-UniRule"/>
</dbReference>
<feature type="active site" description="Charge relay system" evidence="5">
    <location>
        <position position="316"/>
    </location>
</feature>
<keyword evidence="3 5" id="KW-0378">Hydrolase</keyword>
<feature type="domain" description="Peptidase S8/S53" evidence="7">
    <location>
        <begin position="127"/>
        <end position="334"/>
    </location>
</feature>
<organism evidence="8 9">
    <name type="scientific">Hirsutella rhossiliensis</name>
    <dbReference type="NCBI Taxonomy" id="111463"/>
    <lineage>
        <taxon>Eukaryota</taxon>
        <taxon>Fungi</taxon>
        <taxon>Dikarya</taxon>
        <taxon>Ascomycota</taxon>
        <taxon>Pezizomycotina</taxon>
        <taxon>Sordariomycetes</taxon>
        <taxon>Hypocreomycetidae</taxon>
        <taxon>Hypocreales</taxon>
        <taxon>Ophiocordycipitaceae</taxon>
        <taxon>Hirsutella</taxon>
    </lineage>
</organism>
<dbReference type="PROSITE" id="PS00136">
    <property type="entry name" value="SUBTILASE_ASP"/>
    <property type="match status" value="1"/>
</dbReference>
<evidence type="ECO:0000256" key="4">
    <source>
        <dbReference type="ARBA" id="ARBA00022825"/>
    </source>
</evidence>
<evidence type="ECO:0000256" key="3">
    <source>
        <dbReference type="ARBA" id="ARBA00022801"/>
    </source>
</evidence>
<comment type="similarity">
    <text evidence="1 5">Belongs to the peptidase S8 family.</text>
</comment>
<keyword evidence="2 5" id="KW-0645">Protease</keyword>
<evidence type="ECO:0000256" key="5">
    <source>
        <dbReference type="PROSITE-ProRule" id="PRU01240"/>
    </source>
</evidence>
<dbReference type="InterPro" id="IPR000209">
    <property type="entry name" value="Peptidase_S8/S53_dom"/>
</dbReference>
<accession>A0A9P8SNF2</accession>
<sequence length="356" mass="39153">MGGTGFPDLDDSGYGIDQVTGESDVDNITRSMARGPRFTYITSISGAEIPQGVWDTLSAEGPRTPNNSEVEPAHTQRKSREKHDGTALHSTQSQTPIECKEADHWKLRLKELLAEYRPGQVRAEQRLKVAILDSGIDLNHPGFAQEDRIKKTKSWVGGNVDDTDGHGTHIAGLILELTQNVDLYIAKITTSRDRLESQVEKIATAIDYARTKWKVNMMSLSFGFEKPVERIKVELDKCICDSIIIFAAASNDCANSPATYPAAHGQILSIHSASAGKRHNCVRSAKDVEFVTVGECLESSWPSRDGQVKKYMSGTSFATPVAVSIAAFMLGYIDRNVPKPLSHRDWIRNRGIIVSG</sequence>
<evidence type="ECO:0000256" key="2">
    <source>
        <dbReference type="ARBA" id="ARBA00022670"/>
    </source>
</evidence>
<dbReference type="InterPro" id="IPR036852">
    <property type="entry name" value="Peptidase_S8/S53_dom_sf"/>
</dbReference>
<dbReference type="PANTHER" id="PTHR43806">
    <property type="entry name" value="PEPTIDASE S8"/>
    <property type="match status" value="1"/>
</dbReference>
<evidence type="ECO:0000313" key="9">
    <source>
        <dbReference type="Proteomes" id="UP000824596"/>
    </source>
</evidence>
<evidence type="ECO:0000313" key="8">
    <source>
        <dbReference type="EMBL" id="KAH0967116.1"/>
    </source>
</evidence>
<evidence type="ECO:0000259" key="7">
    <source>
        <dbReference type="Pfam" id="PF00082"/>
    </source>
</evidence>
<keyword evidence="9" id="KW-1185">Reference proteome</keyword>
<dbReference type="InterPro" id="IPR015500">
    <property type="entry name" value="Peptidase_S8_subtilisin-rel"/>
</dbReference>
<dbReference type="PRINTS" id="PR00723">
    <property type="entry name" value="SUBTILISIN"/>
</dbReference>
<dbReference type="Pfam" id="PF00082">
    <property type="entry name" value="Peptidase_S8"/>
    <property type="match status" value="1"/>
</dbReference>
<dbReference type="InterPro" id="IPR023827">
    <property type="entry name" value="Peptidase_S8_Asp-AS"/>
</dbReference>
<proteinExistence type="inferred from homology"/>
<feature type="region of interest" description="Disordered" evidence="6">
    <location>
        <begin position="1"/>
        <end position="21"/>
    </location>
</feature>